<evidence type="ECO:0000313" key="2">
    <source>
        <dbReference type="Proteomes" id="UP000662914"/>
    </source>
</evidence>
<evidence type="ECO:0000313" key="1">
    <source>
        <dbReference type="EMBL" id="BBO21072.1"/>
    </source>
</evidence>
<dbReference type="KEGG" id="ddz:DSYM_17710"/>
<accession>A0A809RNE1</accession>
<sequence length="429" mass="47844">MPTECSRLAANLNRDCQCASVDRARLHDMLARGEDGADLIRLIEQERPYLFAETTVYLGQASVERMAEIVAAIERVVARPAWAERVLAWAPESARHETAAASVFMGYDFHLGEDGPQLIEINTNAGGGLLNAALAQAQFACCEEVAAMLPGVHPAPTLEQDFVDMFREEWRAVRGAAPLRRIAIADEAPQSQFLYPEFLLFRKLFERHGIAAVVCDPRELRIADGALWHGGERIDLVYNRLTDFGLEAPENAALREAWLADAAVLTPHPRAHALYADKRNLTLLTDAAVLTELGVDAATRAVLLSGIPRTRRVRREDAEDLWARRKRCFFKPSAGYGGKAAYRGDKLTRRVFEEILEGDYVVQDLVPPSQRRLGTEEAPVDLKIDLRNYVYRGRVQLVTARLYQGQTTNFRTPGGGFAPVLTVPRLEER</sequence>
<reference evidence="1" key="1">
    <citation type="journal article" name="DNA Res.">
        <title>The physiological potential of anammox bacteria as revealed by their core genome structure.</title>
        <authorList>
            <person name="Okubo T."/>
            <person name="Toyoda A."/>
            <person name="Fukuhara K."/>
            <person name="Uchiyama I."/>
            <person name="Harigaya Y."/>
            <person name="Kuroiwa M."/>
            <person name="Suzuki T."/>
            <person name="Murakami Y."/>
            <person name="Suwa Y."/>
            <person name="Takami H."/>
        </authorList>
    </citation>
    <scope>NUCLEOTIDE SEQUENCE</scope>
    <source>
        <strain evidence="1">317325-3</strain>
    </source>
</reference>
<dbReference type="Proteomes" id="UP000662914">
    <property type="component" value="Chromosome"/>
</dbReference>
<gene>
    <name evidence="1" type="ORF">DSYM_17710</name>
</gene>
<evidence type="ECO:0008006" key="3">
    <source>
        <dbReference type="Google" id="ProtNLM"/>
    </source>
</evidence>
<dbReference type="AlphaFoldDB" id="A0A809RNE1"/>
<dbReference type="SUPFAM" id="SSF56059">
    <property type="entry name" value="Glutathione synthetase ATP-binding domain-like"/>
    <property type="match status" value="1"/>
</dbReference>
<proteinExistence type="predicted"/>
<protein>
    <recommendedName>
        <fullName evidence="3">Circularly permuted type 2 ATP-grasp protein</fullName>
    </recommendedName>
</protein>
<dbReference type="EMBL" id="AP021857">
    <property type="protein sequence ID" value="BBO21072.1"/>
    <property type="molecule type" value="Genomic_DNA"/>
</dbReference>
<name>A0A809RNE1_9PROT</name>
<organism evidence="1 2">
    <name type="scientific">Candidatus Desulfobacillus denitrificans</name>
    <dbReference type="NCBI Taxonomy" id="2608985"/>
    <lineage>
        <taxon>Bacteria</taxon>
        <taxon>Pseudomonadati</taxon>
        <taxon>Pseudomonadota</taxon>
        <taxon>Betaproteobacteria</taxon>
        <taxon>Candidatus Desulfobacillus</taxon>
    </lineage>
</organism>